<feature type="compositionally biased region" description="Pro residues" evidence="7">
    <location>
        <begin position="579"/>
        <end position="589"/>
    </location>
</feature>
<protein>
    <submittedName>
        <fullName evidence="9">Uncharacterized protein</fullName>
    </submittedName>
</protein>
<feature type="compositionally biased region" description="Low complexity" evidence="7">
    <location>
        <begin position="469"/>
        <end position="481"/>
    </location>
</feature>
<feature type="compositionally biased region" description="Low complexity" evidence="7">
    <location>
        <begin position="63"/>
        <end position="78"/>
    </location>
</feature>
<evidence type="ECO:0000256" key="6">
    <source>
        <dbReference type="ARBA" id="ARBA00023136"/>
    </source>
</evidence>
<keyword evidence="2" id="KW-0813">Transport</keyword>
<evidence type="ECO:0000256" key="7">
    <source>
        <dbReference type="SAM" id="MobiDB-lite"/>
    </source>
</evidence>
<evidence type="ECO:0000256" key="1">
    <source>
        <dbReference type="ARBA" id="ARBA00004141"/>
    </source>
</evidence>
<evidence type="ECO:0000256" key="5">
    <source>
        <dbReference type="ARBA" id="ARBA00023065"/>
    </source>
</evidence>
<gene>
    <name evidence="9" type="ORF">DBRI00130_LOCUS1506</name>
</gene>
<keyword evidence="4 8" id="KW-1133">Transmembrane helix</keyword>
<evidence type="ECO:0000256" key="2">
    <source>
        <dbReference type="ARBA" id="ARBA00022448"/>
    </source>
</evidence>
<keyword evidence="3 8" id="KW-0812">Transmembrane</keyword>
<dbReference type="EMBL" id="HBNS01001874">
    <property type="protein sequence ID" value="CAE4580901.1"/>
    <property type="molecule type" value="Transcribed_RNA"/>
</dbReference>
<organism evidence="9">
    <name type="scientific">Ditylum brightwellii</name>
    <dbReference type="NCBI Taxonomy" id="49249"/>
    <lineage>
        <taxon>Eukaryota</taxon>
        <taxon>Sar</taxon>
        <taxon>Stramenopiles</taxon>
        <taxon>Ochrophyta</taxon>
        <taxon>Bacillariophyta</taxon>
        <taxon>Mediophyceae</taxon>
        <taxon>Lithodesmiophycidae</taxon>
        <taxon>Lithodesmiales</taxon>
        <taxon>Lithodesmiaceae</taxon>
        <taxon>Ditylum</taxon>
    </lineage>
</organism>
<evidence type="ECO:0000256" key="8">
    <source>
        <dbReference type="SAM" id="Phobius"/>
    </source>
</evidence>
<feature type="compositionally biased region" description="Basic and acidic residues" evidence="7">
    <location>
        <begin position="50"/>
        <end position="60"/>
    </location>
</feature>
<feature type="region of interest" description="Disordered" evidence="7">
    <location>
        <begin position="515"/>
        <end position="589"/>
    </location>
</feature>
<comment type="subcellular location">
    <subcellularLocation>
        <location evidence="1">Membrane</location>
        <topology evidence="1">Multi-pass membrane protein</topology>
    </subcellularLocation>
</comment>
<accession>A0A6V2AH96</accession>
<dbReference type="InterPro" id="IPR044669">
    <property type="entry name" value="YneE/VCCN1/2-like"/>
</dbReference>
<dbReference type="PANTHER" id="PTHR33281">
    <property type="entry name" value="UPF0187 PROTEIN YNEE"/>
    <property type="match status" value="1"/>
</dbReference>
<evidence type="ECO:0000256" key="4">
    <source>
        <dbReference type="ARBA" id="ARBA00022989"/>
    </source>
</evidence>
<dbReference type="GO" id="GO:0005254">
    <property type="term" value="F:chloride channel activity"/>
    <property type="evidence" value="ECO:0007669"/>
    <property type="project" value="InterPro"/>
</dbReference>
<feature type="region of interest" description="Disordered" evidence="7">
    <location>
        <begin position="38"/>
        <end position="95"/>
    </location>
</feature>
<dbReference type="AlphaFoldDB" id="A0A6V2AH96"/>
<dbReference type="GO" id="GO:0016020">
    <property type="term" value="C:membrane"/>
    <property type="evidence" value="ECO:0007669"/>
    <property type="project" value="UniProtKB-SubCell"/>
</dbReference>
<name>A0A6V2AH96_9STRA</name>
<dbReference type="Pfam" id="PF25539">
    <property type="entry name" value="Bestrophin_2"/>
    <property type="match status" value="1"/>
</dbReference>
<keyword evidence="5" id="KW-0406">Ion transport</keyword>
<feature type="region of interest" description="Disordered" evidence="7">
    <location>
        <begin position="467"/>
        <end position="488"/>
    </location>
</feature>
<evidence type="ECO:0000313" key="9">
    <source>
        <dbReference type="EMBL" id="CAE4580901.1"/>
    </source>
</evidence>
<feature type="compositionally biased region" description="Low complexity" evidence="7">
    <location>
        <begin position="558"/>
        <end position="569"/>
    </location>
</feature>
<proteinExistence type="predicted"/>
<keyword evidence="6 8" id="KW-0472">Membrane</keyword>
<feature type="transmembrane region" description="Helical" evidence="8">
    <location>
        <begin position="353"/>
        <end position="375"/>
    </location>
</feature>
<feature type="transmembrane region" description="Helical" evidence="8">
    <location>
        <begin position="381"/>
        <end position="401"/>
    </location>
</feature>
<dbReference type="PANTHER" id="PTHR33281:SF20">
    <property type="match status" value="1"/>
</dbReference>
<evidence type="ECO:0000256" key="3">
    <source>
        <dbReference type="ARBA" id="ARBA00022692"/>
    </source>
</evidence>
<sequence>MDETTESIATLFRSNSNHHIHHKDDCSNNVDIILNVTSQESQNDVEEERNDTMSSHDRPPLPRQQQQQYPSYFSSSFSNETPIPDHSLKQQTSWRTSTTSVDIDVTASFSSSSEEEKENVMPKAVSERKVKAVNYDTKNHVSVLFQMHGSVWPKVFPYCISNVSLTILIYYLRTFHNIDLTFSDKGHSFMSMMVSFLVVTRSSIVYSRFMEAREYLNEAMKACREFSQHAITFTRYETTPRAKLWRAEVLRRTLVLLRTIVSVLEYQTKGQHAWKVPELTQDEKQALLMSVGRSNERSPIVLAVFLRSAIACHQEYLDVPMHCNKELRLFAFVSDVVTAYHGLMKLVTTPFPFPLVQMGRTFLFVWVFTLPFALVNDVVKLPALILIVFFITYGFVGLEYVSIELDDPFGDDPNDFDVLGLAQVVFEDIYIAVLDIDGREAANALRESVENPLAEETQSTVLLSKNTPHQHQASTTTQHQQQSHHHKRYCSIDAWRNSVPAPKVKVGTDRSILLSASSSSKESRSTRNHAASTSSHSRQKSFDLNAVFVDSGGGSGSGISDNSNGSTSSFHPFHNGTRPPMPPMRTQPK</sequence>
<reference evidence="9" key="1">
    <citation type="submission" date="2021-01" db="EMBL/GenBank/DDBJ databases">
        <authorList>
            <person name="Corre E."/>
            <person name="Pelletier E."/>
            <person name="Niang G."/>
            <person name="Scheremetjew M."/>
            <person name="Finn R."/>
            <person name="Kale V."/>
            <person name="Holt S."/>
            <person name="Cochrane G."/>
            <person name="Meng A."/>
            <person name="Brown T."/>
            <person name="Cohen L."/>
        </authorList>
    </citation>
    <scope>NUCLEOTIDE SEQUENCE</scope>
    <source>
        <strain evidence="9">GSO104</strain>
    </source>
</reference>